<dbReference type="InterPro" id="IPR016819">
    <property type="entry name" value="RNase_P/MRP_POP5"/>
</dbReference>
<keyword evidence="8" id="KW-1185">Reference proteome</keyword>
<dbReference type="PANTHER" id="PTHR15441">
    <property type="entry name" value="RIBONUCLEASE P PROTEIN SUBUNIT P14"/>
    <property type="match status" value="1"/>
</dbReference>
<dbReference type="GO" id="GO:0001682">
    <property type="term" value="P:tRNA 5'-leader removal"/>
    <property type="evidence" value="ECO:0007669"/>
    <property type="project" value="InterPro"/>
</dbReference>
<dbReference type="Pfam" id="PF01900">
    <property type="entry name" value="RNase_P_Rpp14"/>
    <property type="match status" value="1"/>
</dbReference>
<dbReference type="InterPro" id="IPR002759">
    <property type="entry name" value="Pop5/Rpp14/Rnp2-like"/>
</dbReference>
<sequence length="205" mass="23241">MVRIKQRYILFNVLYPGTTTPPPQPSSQTPTPSYVLFSRPSPPHLNGRLLLSTIRSTIQSLFGDHGMSVVQSSLRIMYFSPSTSTVILRVPRAHFRLVWASLTFMDTVPGPQRNSAPVQCVIRVTRVSGTIRKSEEEILRQARRDIVRAKRQGREDEEEDENMLQGLLDKNKAHRPGNAATLRVQDEEDGIIDLDDEEDMEDISD</sequence>
<evidence type="ECO:0000256" key="6">
    <source>
        <dbReference type="SAM" id="MobiDB-lite"/>
    </source>
</evidence>
<evidence type="ECO:0000313" key="8">
    <source>
        <dbReference type="Proteomes" id="UP001345827"/>
    </source>
</evidence>
<dbReference type="InterPro" id="IPR038085">
    <property type="entry name" value="Rnp2-like_sf"/>
</dbReference>
<dbReference type="PIRSF" id="PIRSF023803">
    <property type="entry name" value="Ribonuclease_P_prd"/>
    <property type="match status" value="1"/>
</dbReference>
<comment type="function">
    <text evidence="5">Component of ribonuclease P, a protein complex that generates mature tRNA molecules by cleaving their 5'-ends.</text>
</comment>
<organism evidence="7 8">
    <name type="scientific">Vermiconidia calcicola</name>
    <dbReference type="NCBI Taxonomy" id="1690605"/>
    <lineage>
        <taxon>Eukaryota</taxon>
        <taxon>Fungi</taxon>
        <taxon>Dikarya</taxon>
        <taxon>Ascomycota</taxon>
        <taxon>Pezizomycotina</taxon>
        <taxon>Dothideomycetes</taxon>
        <taxon>Dothideomycetidae</taxon>
        <taxon>Mycosphaerellales</taxon>
        <taxon>Extremaceae</taxon>
        <taxon>Vermiconidia</taxon>
    </lineage>
</organism>
<protein>
    <recommendedName>
        <fullName evidence="5">Ribonuclease P/MRP protein subunit POP5</fullName>
        <ecNumber evidence="5">3.1.26.5</ecNumber>
    </recommendedName>
</protein>
<dbReference type="EC" id="3.1.26.5" evidence="5"/>
<evidence type="ECO:0000313" key="7">
    <source>
        <dbReference type="EMBL" id="KAK5532359.1"/>
    </source>
</evidence>
<keyword evidence="4" id="KW-0539">Nucleus</keyword>
<reference evidence="7 8" key="1">
    <citation type="submission" date="2023-06" db="EMBL/GenBank/DDBJ databases">
        <title>Black Yeasts Isolated from many extreme environments.</title>
        <authorList>
            <person name="Coleine C."/>
            <person name="Stajich J.E."/>
            <person name="Selbmann L."/>
        </authorList>
    </citation>
    <scope>NUCLEOTIDE SEQUENCE [LARGE SCALE GENOMIC DNA]</scope>
    <source>
        <strain evidence="7 8">CCFEE 5887</strain>
    </source>
</reference>
<keyword evidence="3 5" id="KW-0819">tRNA processing</keyword>
<gene>
    <name evidence="7" type="primary">POP5</name>
    <name evidence="7" type="ORF">LTR25_007892</name>
</gene>
<comment type="similarity">
    <text evidence="2 5">Belongs to the eukaryotic/archaeal RNase P protein component 2 family.</text>
</comment>
<name>A0AAV9Q1Y5_9PEZI</name>
<evidence type="ECO:0000256" key="3">
    <source>
        <dbReference type="ARBA" id="ARBA00022694"/>
    </source>
</evidence>
<evidence type="ECO:0000256" key="4">
    <source>
        <dbReference type="ARBA" id="ARBA00023242"/>
    </source>
</evidence>
<evidence type="ECO:0000256" key="2">
    <source>
        <dbReference type="ARBA" id="ARBA00010800"/>
    </source>
</evidence>
<dbReference type="GO" id="GO:0004526">
    <property type="term" value="F:ribonuclease P activity"/>
    <property type="evidence" value="ECO:0007669"/>
    <property type="project" value="UniProtKB-EC"/>
</dbReference>
<dbReference type="EMBL" id="JAXLQG010000015">
    <property type="protein sequence ID" value="KAK5532359.1"/>
    <property type="molecule type" value="Genomic_DNA"/>
</dbReference>
<dbReference type="GO" id="GO:0030681">
    <property type="term" value="C:multimeric ribonuclease P complex"/>
    <property type="evidence" value="ECO:0007669"/>
    <property type="project" value="TreeGrafter"/>
</dbReference>
<comment type="catalytic activity">
    <reaction evidence="5">
        <text>Endonucleolytic cleavage of RNA, removing 5'-extranucleotides from tRNA precursor.</text>
        <dbReference type="EC" id="3.1.26.5"/>
    </reaction>
</comment>
<proteinExistence type="inferred from homology"/>
<keyword evidence="7" id="KW-0378">Hydrolase</keyword>
<dbReference type="GO" id="GO:0000172">
    <property type="term" value="C:ribonuclease MRP complex"/>
    <property type="evidence" value="ECO:0007669"/>
    <property type="project" value="TreeGrafter"/>
</dbReference>
<dbReference type="PANTHER" id="PTHR15441:SF2">
    <property type="entry name" value="RIBONUCLEASE P_MRP PROTEIN SUBUNIT POP5"/>
    <property type="match status" value="1"/>
</dbReference>
<dbReference type="Proteomes" id="UP001345827">
    <property type="component" value="Unassembled WGS sequence"/>
</dbReference>
<accession>A0AAV9Q1Y5</accession>
<comment type="subcellular location">
    <subcellularLocation>
        <location evidence="1">Nucleus</location>
    </subcellularLocation>
</comment>
<evidence type="ECO:0000256" key="1">
    <source>
        <dbReference type="ARBA" id="ARBA00004123"/>
    </source>
</evidence>
<feature type="compositionally biased region" description="Acidic residues" evidence="6">
    <location>
        <begin position="186"/>
        <end position="205"/>
    </location>
</feature>
<dbReference type="GO" id="GO:0005730">
    <property type="term" value="C:nucleolus"/>
    <property type="evidence" value="ECO:0007669"/>
    <property type="project" value="TreeGrafter"/>
</dbReference>
<comment type="caution">
    <text evidence="7">The sequence shown here is derived from an EMBL/GenBank/DDBJ whole genome shotgun (WGS) entry which is preliminary data.</text>
</comment>
<dbReference type="Gene3D" id="3.30.70.3250">
    <property type="entry name" value="Ribonuclease P, Pop5 subunit"/>
    <property type="match status" value="1"/>
</dbReference>
<dbReference type="SUPFAM" id="SSF160350">
    <property type="entry name" value="Rnp2-like"/>
    <property type="match status" value="1"/>
</dbReference>
<evidence type="ECO:0000256" key="5">
    <source>
        <dbReference type="PIRNR" id="PIRNR023803"/>
    </source>
</evidence>
<dbReference type="AlphaFoldDB" id="A0AAV9Q1Y5"/>
<feature type="region of interest" description="Disordered" evidence="6">
    <location>
        <begin position="149"/>
        <end position="205"/>
    </location>
</feature>
<dbReference type="GO" id="GO:0033204">
    <property type="term" value="F:ribonuclease P RNA binding"/>
    <property type="evidence" value="ECO:0007669"/>
    <property type="project" value="InterPro"/>
</dbReference>